<dbReference type="InterPro" id="IPR020845">
    <property type="entry name" value="AMP-binding_CS"/>
</dbReference>
<dbReference type="InterPro" id="IPR025110">
    <property type="entry name" value="AMP-bd_C"/>
</dbReference>
<dbReference type="InterPro" id="IPR000873">
    <property type="entry name" value="AMP-dep_synth/lig_dom"/>
</dbReference>
<evidence type="ECO:0000259" key="9">
    <source>
        <dbReference type="PROSITE" id="PS50075"/>
    </source>
</evidence>
<dbReference type="Gene3D" id="3.30.559.10">
    <property type="entry name" value="Chloramphenicol acetyltransferase-like domain"/>
    <property type="match status" value="2"/>
</dbReference>
<dbReference type="EMBL" id="FSSB01000018">
    <property type="protein sequence ID" value="SIO95378.1"/>
    <property type="molecule type" value="Genomic_DNA"/>
</dbReference>
<dbReference type="PANTHER" id="PTHR45527">
    <property type="entry name" value="NONRIBOSOMAL PEPTIDE SYNTHETASE"/>
    <property type="match status" value="1"/>
</dbReference>
<dbReference type="PROSITE" id="PS00455">
    <property type="entry name" value="AMP_BINDING"/>
    <property type="match status" value="2"/>
</dbReference>
<dbReference type="PROSITE" id="PS50075">
    <property type="entry name" value="CARRIER"/>
    <property type="match status" value="2"/>
</dbReference>
<dbReference type="GO" id="GO:0044550">
    <property type="term" value="P:secondary metabolite biosynthetic process"/>
    <property type="evidence" value="ECO:0007669"/>
    <property type="project" value="TreeGrafter"/>
</dbReference>
<dbReference type="GO" id="GO:0072330">
    <property type="term" value="P:monocarboxylic acid biosynthetic process"/>
    <property type="evidence" value="ECO:0007669"/>
    <property type="project" value="UniProtKB-ARBA"/>
</dbReference>
<dbReference type="CDD" id="cd05930">
    <property type="entry name" value="A_NRPS"/>
    <property type="match status" value="1"/>
</dbReference>
<evidence type="ECO:0000256" key="5">
    <source>
        <dbReference type="ARBA" id="ARBA00022598"/>
    </source>
</evidence>
<dbReference type="SUPFAM" id="SSF55469">
    <property type="entry name" value="FMN-dependent nitroreductase-like"/>
    <property type="match status" value="1"/>
</dbReference>
<evidence type="ECO:0000256" key="4">
    <source>
        <dbReference type="ARBA" id="ARBA00022553"/>
    </source>
</evidence>
<dbReference type="Gene3D" id="3.30.559.30">
    <property type="entry name" value="Nonribosomal peptide synthetase, condensation domain"/>
    <property type="match status" value="2"/>
</dbReference>
<comment type="cofactor">
    <cofactor evidence="1">
        <name>pantetheine 4'-phosphate</name>
        <dbReference type="ChEBI" id="CHEBI:47942"/>
    </cofactor>
</comment>
<evidence type="ECO:0000256" key="6">
    <source>
        <dbReference type="ARBA" id="ARBA00052643"/>
    </source>
</evidence>
<dbReference type="SMART" id="SM00823">
    <property type="entry name" value="PKS_PP"/>
    <property type="match status" value="2"/>
</dbReference>
<dbReference type="InterPro" id="IPR036736">
    <property type="entry name" value="ACP-like_sf"/>
</dbReference>
<sequence length="2424" mass="270971">MTQDRSFLQEAVSPERLAQLVSQASSGRHKKKTDTKLISRPVQLDTPLELSFAQQRLWFLERLHGQTGAYTVPLALNIKGRADVSRIRTVLETIVVRHQSLRTCFPALDGRPVQIIRERIKLPFDCEAIPENADETWVEKRIQTILSEPFDLSNGPLIRGVFLSRSSQEHLLLVVMHHIIADGWSLGVLMQEFSRLYCGESLAELPIQYTDFANWQKSWLQGEPLQQLIDNWQSMLPQELEPLALPLDRPRPDSQSFNGAQMRRKLSPQLLARLMTFCAQGTESGSRMTPFSVLLAIDALVLSYYSGQQYSDQQPIVIGCPVANRQHKENESLIGFFINTLPIAIEVDTNKSFRELMGVVSQRVLKALDNQALPFEQIVEFLHPERSLDRNPVFQTAFVMQNMPLPALQFGGLSMHPYLVDSGKAKFDLTLEVIELASEWILTFEYATDLFDHDTIAGFADDWLHLAERVLTSPDVPLRQLSLVSEATVKQYCLWNQTTTIWPQPHDNIVAMFERQAQQHPGIPAIRTGHDSLSYQTLNQRANRLAHELIGQGIAPDEIVAIAIPRHPDFIVAVLAVLKAGAAFLPLDPTLPQKRTLLMMQKTNARLLLSLRDRDLVADDTIPRFFIDRFDVEQSGSADDSDPTGRLKPDMGAYVIFTSGSTGTPKGVINRHGGLLNRILWMQQTYNLKPGERVLHKTPMTFDVSIWEYLWPLSCGGTVVLAPLQAQTDSACLIETIRQQQIAVMHFVPSLLSLFLQDNDTDIDEEIPDSLRLLILSGEALSPQLRDDFCRRFPQIQLENLYGPTEAAIDVSCKSCQGEKNPRVTIGRPIANTRLYVLDAQLRPVNLGAVGELFIAGDNLARGYVGQGDLTAEKFLPDPFSETGGERMYATGDLARYTREGELEFLGRRDSQLKLRGVRIEPDEIEVILCQLPEIRAAMVTVTRQQLVAVVTLQAGAVPCHEVWLEQLAEQLPYSMVPGQILIVDDIPRTSTGKLDRRLSPSLEQQLTDDGNQALVVARTVTEARLLRIWQELLEIKSIGIENDFFTLGGHSLLAIRLCSRIQAVFCVDLSLRELFRQRTVAAQAALIDASDTLVASATPMPKAVPDRLHRYDAFLLNPVQQAYWIGRGQDFQLGNTSAHLYVEIETTGLSLHVLQQALNQLIRRHDMLRCVIHEDGTQQILAEVEDYSIHSHDLRDVDAAQIASAASVLRYQMSHQVIEVHSWPLFDIRALLLPQEKIRLHISFDLLVGDAMSWLLFCRELGQLSRFPERELPELTLSFRDYLLSEQMLIQSDEYQRARDYWQQRLDTLPPAPALPLSSSSSPMPEVIHFERRSGQLSKTQWDSLKSYAAAVGVTPSVLLITAFSQVLGLWAKSPAFTLNLTLFNRQPVHPDVNSILGDFTSLTLLEIDTRSGQSFAALARTVQERLLDDLDHRQYGGVDVLRDLSRRRGQEGQAIMPVVFSSILPQFGQGQDTAILRELGELVYGITQTPQIYCDHQVYEQDGALHFNWDIVETMFPDGLWNDMFQTYCALLEQLLDPDVWEMAEPVPLPLWQQQQLERAHDTQRHFRDADMSISELVSRQAEKFPNSVAIASPMRSLTYAELNREANGVAGWLLSQRVSADCLIAVVMQKGWEQAVATLSIFKAGAAYLPIDADLPRARIEMLLAQGEVTLVLTQSWIDARIDWPEHLMVMAVDEAPELLEDFSSPAVTVSPDHLAYVIFTSGSTGQPKGVEMTHRAVVNTLLDINERLGVWSGDRIFALSSLSFDLSVYDLFGSLIAGATAVLPDCHRLREPAHWLARIKQEQVTLWNSVPALMDLLIDALDGSNERLPATLRAVLLSGDWIPLTLPRRLRSRTMNPGLQLMSLGGATEAAIWSIAYPIGPIDPAWRSIPYGLELSNQQFHVLDQQGRERPVWAVGELHISGAGLMRGYWRNQQETTHRLSVHPVTGQRLYATGDLGRRLPDGTIEFLGRDDTQVKVAGHRIELGEIETVLRRHPSVREAVVSVSDATGTGKRLAAYVIRAEDCDVGTGALKAYLQAQLPVYMIPTSIDILETFPLTGNGKVDRRALCPQFSTGVAEAAIATVRPKDIVTAPSAEISKLERVGRIVSDTLGIADIGAQTNLLELGVSSVDIVRMANAFEQAWSVRLSFREFYRQPTIAALAEMCGGDDEIHADTTTGGSQAIAPVEVILDPMARRRFKAEHPGYPEFPDELVRFPLGAIPETETIVLTERQTHRQFSTEVLAAQPLCGLFACLSRLPESDRYLYPSTGGVYALRTYICLHEGKVSGMPAGLYCLEPRENALVLIDTDFQVPPEIHDPFVNRPIFEQAAFSVLIFAHLPALLPLYGEMAPDLSRVEAGYLGQLLMMRAAQYQIGLCPIGTIDVNLIRERFGVEDGEMFVHGFLGGGLDESTISQDLTRTRL</sequence>
<dbReference type="SUPFAM" id="SSF47336">
    <property type="entry name" value="ACP-like"/>
    <property type="match status" value="2"/>
</dbReference>
<comment type="catalytic activity">
    <reaction evidence="6">
        <text>holo-[peptidyl-carrier protein] + L-cysteine + ATP = L-cysteinyl-[peptidyl-carrier protein] + AMP + diphosphate</text>
        <dbReference type="Rhea" id="RHEA:61680"/>
        <dbReference type="Rhea" id="RHEA-COMP:11480"/>
        <dbReference type="Rhea" id="RHEA-COMP:15906"/>
        <dbReference type="ChEBI" id="CHEBI:30616"/>
        <dbReference type="ChEBI" id="CHEBI:33019"/>
        <dbReference type="ChEBI" id="CHEBI:35235"/>
        <dbReference type="ChEBI" id="CHEBI:64479"/>
        <dbReference type="ChEBI" id="CHEBI:144926"/>
        <dbReference type="ChEBI" id="CHEBI:456215"/>
        <dbReference type="EC" id="6.2.1.69"/>
    </reaction>
    <physiologicalReaction direction="left-to-right" evidence="6">
        <dbReference type="Rhea" id="RHEA:61681"/>
    </physiologicalReaction>
</comment>
<evidence type="ECO:0000256" key="2">
    <source>
        <dbReference type="ARBA" id="ARBA00004924"/>
    </source>
</evidence>
<dbReference type="InterPro" id="IPR010071">
    <property type="entry name" value="AA_adenyl_dom"/>
</dbReference>
<accession>A0A1N6M7F4</accession>
<dbReference type="EC" id="6.2.1.69" evidence="7"/>
<dbReference type="Gene3D" id="3.40.50.12780">
    <property type="entry name" value="N-terminal domain of ligase-like"/>
    <property type="match status" value="2"/>
</dbReference>
<dbReference type="SUPFAM" id="SSF52777">
    <property type="entry name" value="CoA-dependent acyltransferases"/>
    <property type="match status" value="4"/>
</dbReference>
<dbReference type="CDD" id="cd02142">
    <property type="entry name" value="McbC_SagB-like_oxidoreductase"/>
    <property type="match status" value="1"/>
</dbReference>
<dbReference type="Gene3D" id="1.10.1200.10">
    <property type="entry name" value="ACP-like"/>
    <property type="match status" value="2"/>
</dbReference>
<dbReference type="GO" id="GO:0016874">
    <property type="term" value="F:ligase activity"/>
    <property type="evidence" value="ECO:0007669"/>
    <property type="project" value="UniProtKB-KW"/>
</dbReference>
<dbReference type="Proteomes" id="UP000184774">
    <property type="component" value="Unassembled WGS sequence"/>
</dbReference>
<dbReference type="InterPro" id="IPR009081">
    <property type="entry name" value="PP-bd_ACP"/>
</dbReference>
<comment type="pathway">
    <text evidence="2">Siderophore biosynthesis.</text>
</comment>
<dbReference type="Pfam" id="PF00881">
    <property type="entry name" value="Nitroreductase"/>
    <property type="match status" value="1"/>
</dbReference>
<dbReference type="CDD" id="cd12114">
    <property type="entry name" value="A_NRPS_TlmIV_like"/>
    <property type="match status" value="1"/>
</dbReference>
<dbReference type="PROSITE" id="PS00012">
    <property type="entry name" value="PHOSPHOPANTETHEINE"/>
    <property type="match status" value="2"/>
</dbReference>
<dbReference type="GO" id="GO:0031177">
    <property type="term" value="F:phosphopantetheine binding"/>
    <property type="evidence" value="ECO:0007669"/>
    <property type="project" value="InterPro"/>
</dbReference>
<dbReference type="Pfam" id="PF13193">
    <property type="entry name" value="AMP-binding_C"/>
    <property type="match status" value="2"/>
</dbReference>
<dbReference type="OrthoDB" id="9757559at2"/>
<dbReference type="FunFam" id="2.30.38.10:FF:000001">
    <property type="entry name" value="Non-ribosomal peptide synthetase PvdI"/>
    <property type="match status" value="1"/>
</dbReference>
<gene>
    <name evidence="10" type="primary">tycC_2</name>
    <name evidence="10" type="ORF">VSP9026_03120</name>
</gene>
<dbReference type="Pfam" id="PF00550">
    <property type="entry name" value="PP-binding"/>
    <property type="match status" value="2"/>
</dbReference>
<keyword evidence="5" id="KW-0436">Ligase</keyword>
<proteinExistence type="predicted"/>
<keyword evidence="4" id="KW-0597">Phosphoprotein</keyword>
<dbReference type="InterPro" id="IPR045851">
    <property type="entry name" value="AMP-bd_C_sf"/>
</dbReference>
<dbReference type="FunFam" id="1.10.1200.10:FF:000016">
    <property type="entry name" value="Non-ribosomal peptide synthase"/>
    <property type="match status" value="1"/>
</dbReference>
<reference evidence="10 11" key="1">
    <citation type="submission" date="2016-12" db="EMBL/GenBank/DDBJ databases">
        <authorList>
            <person name="Song W.-J."/>
            <person name="Kurnit D.M."/>
        </authorList>
    </citation>
    <scope>NUCLEOTIDE SEQUENCE [LARGE SCALE GENOMIC DNA]</scope>
    <source>
        <strain evidence="10 11">CECT 9026</strain>
    </source>
</reference>
<dbReference type="GO" id="GO:0005737">
    <property type="term" value="C:cytoplasm"/>
    <property type="evidence" value="ECO:0007669"/>
    <property type="project" value="TreeGrafter"/>
</dbReference>
<feature type="domain" description="Carrier" evidence="9">
    <location>
        <begin position="1017"/>
        <end position="1092"/>
    </location>
</feature>
<dbReference type="InterPro" id="IPR029479">
    <property type="entry name" value="Nitroreductase"/>
</dbReference>
<dbReference type="FunFam" id="3.30.559.30:FF:000006">
    <property type="entry name" value="Yersiniabactin polyketide/non-ribosomal peptide synthetase"/>
    <property type="match status" value="1"/>
</dbReference>
<dbReference type="InterPro" id="IPR042099">
    <property type="entry name" value="ANL_N_sf"/>
</dbReference>
<evidence type="ECO:0000313" key="11">
    <source>
        <dbReference type="Proteomes" id="UP000184774"/>
    </source>
</evidence>
<name>A0A1N6M7F4_9VIBR</name>
<dbReference type="FunFam" id="3.40.50.12780:FF:000012">
    <property type="entry name" value="Non-ribosomal peptide synthetase"/>
    <property type="match status" value="1"/>
</dbReference>
<feature type="domain" description="Carrier" evidence="9">
    <location>
        <begin position="2097"/>
        <end position="2172"/>
    </location>
</feature>
<evidence type="ECO:0000256" key="1">
    <source>
        <dbReference type="ARBA" id="ARBA00001957"/>
    </source>
</evidence>
<dbReference type="NCBIfam" id="NF003417">
    <property type="entry name" value="PRK04813.1"/>
    <property type="match status" value="2"/>
</dbReference>
<dbReference type="RefSeq" id="WP_074373873.1">
    <property type="nucleotide sequence ID" value="NZ_AP024907.1"/>
</dbReference>
<evidence type="ECO:0000313" key="10">
    <source>
        <dbReference type="EMBL" id="SIO95378.1"/>
    </source>
</evidence>
<dbReference type="NCBIfam" id="TIGR01733">
    <property type="entry name" value="AA-adenyl-dom"/>
    <property type="match status" value="2"/>
</dbReference>
<dbReference type="Pfam" id="PF00501">
    <property type="entry name" value="AMP-binding"/>
    <property type="match status" value="2"/>
</dbReference>
<dbReference type="InterPro" id="IPR006162">
    <property type="entry name" value="Ppantetheine_attach_site"/>
</dbReference>
<dbReference type="GO" id="GO:0016491">
    <property type="term" value="F:oxidoreductase activity"/>
    <property type="evidence" value="ECO:0007669"/>
    <property type="project" value="InterPro"/>
</dbReference>
<dbReference type="InterPro" id="IPR057737">
    <property type="entry name" value="Condensation_MtbB-like"/>
</dbReference>
<organism evidence="10 11">
    <name type="scientific">Vibrio spartinae</name>
    <dbReference type="NCBI Taxonomy" id="1918945"/>
    <lineage>
        <taxon>Bacteria</taxon>
        <taxon>Pseudomonadati</taxon>
        <taxon>Pseudomonadota</taxon>
        <taxon>Gammaproteobacteria</taxon>
        <taxon>Vibrionales</taxon>
        <taxon>Vibrionaceae</taxon>
        <taxon>Vibrio</taxon>
    </lineage>
</organism>
<dbReference type="InterPro" id="IPR020806">
    <property type="entry name" value="PKS_PP-bd"/>
</dbReference>
<dbReference type="FunFam" id="3.30.559.10:FF:000023">
    <property type="entry name" value="Non-ribosomal peptide synthetase"/>
    <property type="match status" value="1"/>
</dbReference>
<dbReference type="CDD" id="cd19535">
    <property type="entry name" value="Cyc_NRPS"/>
    <property type="match status" value="1"/>
</dbReference>
<dbReference type="InterPro" id="IPR023213">
    <property type="entry name" value="CAT-like_dom_sf"/>
</dbReference>
<dbReference type="Pfam" id="PF00668">
    <property type="entry name" value="Condensation"/>
    <property type="match status" value="2"/>
</dbReference>
<protein>
    <recommendedName>
        <fullName evidence="8">L-cysteine--[L-cysteinyl-carrier protein] ligase</fullName>
        <ecNumber evidence="7">6.2.1.69</ecNumber>
    </recommendedName>
    <alternativeName>
        <fullName evidence="8">L-cysteine--[L-cysteinyl-carrier protein] ligase</fullName>
    </alternativeName>
</protein>
<dbReference type="Gene3D" id="3.30.300.30">
    <property type="match status" value="2"/>
</dbReference>
<evidence type="ECO:0000256" key="8">
    <source>
        <dbReference type="ARBA" id="ARBA00079103"/>
    </source>
</evidence>
<evidence type="ECO:0000256" key="3">
    <source>
        <dbReference type="ARBA" id="ARBA00022450"/>
    </source>
</evidence>
<dbReference type="FunFam" id="3.40.50.980:FF:000001">
    <property type="entry name" value="Non-ribosomal peptide synthetase"/>
    <property type="match status" value="2"/>
</dbReference>
<dbReference type="InterPro" id="IPR000415">
    <property type="entry name" value="Nitroreductase-like"/>
</dbReference>
<keyword evidence="3" id="KW-0596">Phosphopantetheine</keyword>
<dbReference type="CDD" id="cd19531">
    <property type="entry name" value="LCL_NRPS-like"/>
    <property type="match status" value="1"/>
</dbReference>
<dbReference type="GO" id="GO:0043041">
    <property type="term" value="P:amino acid activation for nonribosomal peptide biosynthetic process"/>
    <property type="evidence" value="ECO:0007669"/>
    <property type="project" value="TreeGrafter"/>
</dbReference>
<dbReference type="PANTHER" id="PTHR45527:SF1">
    <property type="entry name" value="FATTY ACID SYNTHASE"/>
    <property type="match status" value="1"/>
</dbReference>
<dbReference type="SUPFAM" id="SSF56801">
    <property type="entry name" value="Acetyl-CoA synthetase-like"/>
    <property type="match status" value="2"/>
</dbReference>
<dbReference type="InterPro" id="IPR001242">
    <property type="entry name" value="Condensation_dom"/>
</dbReference>
<dbReference type="Gene3D" id="3.40.109.10">
    <property type="entry name" value="NADH Oxidase"/>
    <property type="match status" value="1"/>
</dbReference>
<evidence type="ECO:0000256" key="7">
    <source>
        <dbReference type="ARBA" id="ARBA00066651"/>
    </source>
</evidence>